<dbReference type="Gene3D" id="3.40.390.10">
    <property type="entry name" value="Collagenase (Catalytic Domain)"/>
    <property type="match status" value="1"/>
</dbReference>
<evidence type="ECO:0000256" key="1">
    <source>
        <dbReference type="ARBA" id="ARBA00022490"/>
    </source>
</evidence>
<dbReference type="SMART" id="SM00235">
    <property type="entry name" value="ZnMc"/>
    <property type="match status" value="1"/>
</dbReference>
<evidence type="ECO:0000256" key="10">
    <source>
        <dbReference type="ARBA" id="ARBA00037865"/>
    </source>
</evidence>
<organism evidence="16 17">
    <name type="scientific">Leptobrachium leishanense</name>
    <name type="common">Leishan spiny toad</name>
    <dbReference type="NCBI Taxonomy" id="445787"/>
    <lineage>
        <taxon>Eukaryota</taxon>
        <taxon>Metazoa</taxon>
        <taxon>Chordata</taxon>
        <taxon>Craniata</taxon>
        <taxon>Vertebrata</taxon>
        <taxon>Euteleostomi</taxon>
        <taxon>Amphibia</taxon>
        <taxon>Batrachia</taxon>
        <taxon>Anura</taxon>
        <taxon>Pelobatoidea</taxon>
        <taxon>Megophryidae</taxon>
        <taxon>Leptobrachium</taxon>
    </lineage>
</organism>
<feature type="domain" description="CUB" evidence="14">
    <location>
        <begin position="292"/>
        <end position="404"/>
    </location>
</feature>
<dbReference type="Gene3D" id="2.60.120.290">
    <property type="entry name" value="Spermadhesin, CUB domain"/>
    <property type="match status" value="2"/>
</dbReference>
<proteinExistence type="predicted"/>
<feature type="domain" description="CUB" evidence="14">
    <location>
        <begin position="406"/>
        <end position="519"/>
    </location>
</feature>
<keyword evidence="5" id="KW-0677">Repeat</keyword>
<reference evidence="16" key="2">
    <citation type="submission" date="2025-09" db="UniProtKB">
        <authorList>
            <consortium name="Ensembl"/>
        </authorList>
    </citation>
    <scope>IDENTIFICATION</scope>
</reference>
<feature type="binding site" evidence="12">
    <location>
        <position position="194"/>
    </location>
    <ligand>
        <name>Zn(2+)</name>
        <dbReference type="ChEBI" id="CHEBI:29105"/>
        <note>catalytic</note>
    </ligand>
</feature>
<evidence type="ECO:0000256" key="2">
    <source>
        <dbReference type="ARBA" id="ARBA00022670"/>
    </source>
</evidence>
<dbReference type="PIRSF" id="PIRSF038057">
    <property type="entry name" value="Hatching_enzyme_Uvs2"/>
    <property type="match status" value="1"/>
</dbReference>
<evidence type="ECO:0000256" key="12">
    <source>
        <dbReference type="PROSITE-ProRule" id="PRU01211"/>
    </source>
</evidence>
<keyword evidence="6 13" id="KW-0378">Hydrolase</keyword>
<evidence type="ECO:0000256" key="8">
    <source>
        <dbReference type="ARBA" id="ARBA00023049"/>
    </source>
</evidence>
<dbReference type="SMART" id="SM00042">
    <property type="entry name" value="CUB"/>
    <property type="match status" value="2"/>
</dbReference>
<dbReference type="PROSITE" id="PS01180">
    <property type="entry name" value="CUB"/>
    <property type="match status" value="2"/>
</dbReference>
<evidence type="ECO:0000313" key="17">
    <source>
        <dbReference type="Proteomes" id="UP000694569"/>
    </source>
</evidence>
<evidence type="ECO:0000256" key="9">
    <source>
        <dbReference type="ARBA" id="ARBA00023157"/>
    </source>
</evidence>
<reference evidence="16" key="1">
    <citation type="submission" date="2025-08" db="UniProtKB">
        <authorList>
            <consortium name="Ensembl"/>
        </authorList>
    </citation>
    <scope>IDENTIFICATION</scope>
</reference>
<dbReference type="OrthoDB" id="291007at2759"/>
<evidence type="ECO:0000256" key="13">
    <source>
        <dbReference type="RuleBase" id="RU361183"/>
    </source>
</evidence>
<keyword evidence="17" id="KW-1185">Reference proteome</keyword>
<dbReference type="InterPro" id="IPR017370">
    <property type="entry name" value="Hatching_enzyme_Uvs2-like"/>
</dbReference>
<dbReference type="SUPFAM" id="SSF55486">
    <property type="entry name" value="Metalloproteases ('zincins'), catalytic domain"/>
    <property type="match status" value="1"/>
</dbReference>
<dbReference type="PANTHER" id="PTHR10127">
    <property type="entry name" value="DISCOIDIN, CUB, EGF, LAMININ , AND ZINC METALLOPROTEASE DOMAIN CONTAINING"/>
    <property type="match status" value="1"/>
</dbReference>
<keyword evidence="9 12" id="KW-1015">Disulfide bond</keyword>
<evidence type="ECO:0000256" key="6">
    <source>
        <dbReference type="ARBA" id="ARBA00022801"/>
    </source>
</evidence>
<dbReference type="GO" id="GO:0004222">
    <property type="term" value="F:metalloendopeptidase activity"/>
    <property type="evidence" value="ECO:0007669"/>
    <property type="project" value="UniProtKB-UniRule"/>
</dbReference>
<name>A0A8C5QIX3_9ANUR</name>
<comment type="caution">
    <text evidence="11">Lacks conserved residue(s) required for the propagation of feature annotation.</text>
</comment>
<protein>
    <recommendedName>
        <fullName evidence="13">Metalloendopeptidase</fullName>
        <ecNumber evidence="13">3.4.24.-</ecNumber>
    </recommendedName>
</protein>
<dbReference type="InterPro" id="IPR006026">
    <property type="entry name" value="Peptidase_Metallo"/>
</dbReference>
<evidence type="ECO:0000256" key="5">
    <source>
        <dbReference type="ARBA" id="ARBA00022737"/>
    </source>
</evidence>
<comment type="subcellular location">
    <subcellularLocation>
        <location evidence="10">Cytoplasmic vesicle</location>
        <location evidence="10">Secretory vesicle</location>
        <location evidence="10">Cortical granule</location>
    </subcellularLocation>
</comment>
<evidence type="ECO:0000256" key="4">
    <source>
        <dbReference type="ARBA" id="ARBA00022729"/>
    </source>
</evidence>
<evidence type="ECO:0000313" key="16">
    <source>
        <dbReference type="Ensembl" id="ENSLLEP00000038192.1"/>
    </source>
</evidence>
<dbReference type="SUPFAM" id="SSF49854">
    <property type="entry name" value="Spermadhesin, CUB domain"/>
    <property type="match status" value="2"/>
</dbReference>
<keyword evidence="4 13" id="KW-0732">Signal</keyword>
<feature type="binding site" evidence="12">
    <location>
        <position position="200"/>
    </location>
    <ligand>
        <name>Zn(2+)</name>
        <dbReference type="ChEBI" id="CHEBI:29105"/>
        <note>catalytic</note>
    </ligand>
</feature>
<dbReference type="FunFam" id="2.60.120.290:FF:000005">
    <property type="entry name" value="Procollagen C-endopeptidase enhancer 1"/>
    <property type="match status" value="1"/>
</dbReference>
<feature type="domain" description="Peptidase M12A" evidence="15">
    <location>
        <begin position="94"/>
        <end position="290"/>
    </location>
</feature>
<dbReference type="Pfam" id="PF01400">
    <property type="entry name" value="Astacin"/>
    <property type="match status" value="1"/>
</dbReference>
<dbReference type="InterPro" id="IPR001506">
    <property type="entry name" value="Peptidase_M12A"/>
</dbReference>
<dbReference type="Pfam" id="PF00431">
    <property type="entry name" value="CUB"/>
    <property type="match status" value="2"/>
</dbReference>
<dbReference type="InterPro" id="IPR000859">
    <property type="entry name" value="CUB_dom"/>
</dbReference>
<dbReference type="FunFam" id="3.40.390.10:FF:000040">
    <property type="entry name" value="Metalloendopeptidase"/>
    <property type="match status" value="1"/>
</dbReference>
<keyword evidence="8 13" id="KW-0482">Metalloprotease</keyword>
<feature type="signal peptide" evidence="13">
    <location>
        <begin position="1"/>
        <end position="23"/>
    </location>
</feature>
<dbReference type="Ensembl" id="ENSLLET00000039687.1">
    <property type="protein sequence ID" value="ENSLLEP00000038192.1"/>
    <property type="gene ID" value="ENSLLEG00000024219.1"/>
</dbReference>
<feature type="binding site" evidence="12">
    <location>
        <position position="190"/>
    </location>
    <ligand>
        <name>Zn(2+)</name>
        <dbReference type="ChEBI" id="CHEBI:29105"/>
        <note>catalytic</note>
    </ligand>
</feature>
<keyword evidence="7 12" id="KW-0862">Zinc</keyword>
<dbReference type="EC" id="3.4.24.-" evidence="13"/>
<dbReference type="GO" id="GO:0008270">
    <property type="term" value="F:zinc ion binding"/>
    <property type="evidence" value="ECO:0007669"/>
    <property type="project" value="UniProtKB-UniRule"/>
</dbReference>
<keyword evidence="1" id="KW-0963">Cytoplasm</keyword>
<dbReference type="PANTHER" id="PTHR10127:SF899">
    <property type="entry name" value="ASTACIN-LIKE METALLOENDOPEPTIDASE-RELATED"/>
    <property type="match status" value="1"/>
</dbReference>
<dbReference type="GO" id="GO:0006508">
    <property type="term" value="P:proteolysis"/>
    <property type="evidence" value="ECO:0007669"/>
    <property type="project" value="UniProtKB-KW"/>
</dbReference>
<accession>A0A8C5QIX3</accession>
<dbReference type="Proteomes" id="UP000694569">
    <property type="component" value="Unplaced"/>
</dbReference>
<dbReference type="InterPro" id="IPR035914">
    <property type="entry name" value="Sperma_CUB_dom_sf"/>
</dbReference>
<evidence type="ECO:0000256" key="7">
    <source>
        <dbReference type="ARBA" id="ARBA00022833"/>
    </source>
</evidence>
<dbReference type="InterPro" id="IPR024079">
    <property type="entry name" value="MetalloPept_cat_dom_sf"/>
</dbReference>
<keyword evidence="3 12" id="KW-0479">Metal-binding</keyword>
<feature type="chain" id="PRO_5034561728" description="Metalloendopeptidase" evidence="13">
    <location>
        <begin position="24"/>
        <end position="519"/>
    </location>
</feature>
<dbReference type="PRINTS" id="PR00480">
    <property type="entry name" value="ASTACIN"/>
</dbReference>
<dbReference type="CDD" id="cd00041">
    <property type="entry name" value="CUB"/>
    <property type="match status" value="2"/>
</dbReference>
<evidence type="ECO:0000256" key="3">
    <source>
        <dbReference type="ARBA" id="ARBA00022723"/>
    </source>
</evidence>
<dbReference type="PROSITE" id="PS51864">
    <property type="entry name" value="ASTACIN"/>
    <property type="match status" value="1"/>
</dbReference>
<evidence type="ECO:0000259" key="15">
    <source>
        <dbReference type="PROSITE" id="PS51864"/>
    </source>
</evidence>
<dbReference type="FunFam" id="2.60.120.290:FF:000013">
    <property type="entry name" value="Membrane frizzled-related protein"/>
    <property type="match status" value="1"/>
</dbReference>
<evidence type="ECO:0000259" key="14">
    <source>
        <dbReference type="PROSITE" id="PS01180"/>
    </source>
</evidence>
<dbReference type="AlphaFoldDB" id="A0A8C5QIX3"/>
<dbReference type="GeneTree" id="ENSGT00940000161051"/>
<evidence type="ECO:0000256" key="11">
    <source>
        <dbReference type="PROSITE-ProRule" id="PRU00059"/>
    </source>
</evidence>
<comment type="cofactor">
    <cofactor evidence="12 13">
        <name>Zn(2+)</name>
        <dbReference type="ChEBI" id="CHEBI:29105"/>
    </cofactor>
    <text evidence="12 13">Binds 1 zinc ion per subunit.</text>
</comment>
<dbReference type="GO" id="GO:0060473">
    <property type="term" value="C:cortical granule"/>
    <property type="evidence" value="ECO:0007669"/>
    <property type="project" value="UniProtKB-SubCell"/>
</dbReference>
<sequence>MSLKCMDSSLLLLLLMLMTPMQNYPVPKPYQDLQPELAKSLDPLNDEVLSDKAINETDTETESPDVFTQVTLANKNFKIPLHDSDIIMTRDGRSVLKCKLCTWTKSDNGLVIVPYILSPKYTSPQVSLFMNAMQEIESVTCVRFVQRTNEVAYLRIVENGGCASFIGKTGGVQDVYLNSSTCMTQGTIQHQIQHSLGFVHEHSRGDRDNYVDIVKENISPEFLSNFEKVDTNNNLRYDFASVMHYPIYIYSKAFGLFTIIPKPDASIPIGQRNGLSTLDIAKINDLYRCDICATLLPDANGTVTSENYPDAYPNNYNCVWLIRVPYGQVRLNFNVFDLEASDSCSSVHMQIFDGPSNKSQVLLGKTCGAALIPRMISSSNQVFIVFVANGAVTGKGFNITYDSVPCGGVFYAPAGNFTSPAYPKYAPKMQCKWTISAAPEYKVSLTFSDFELEPMNNQKCSYDYVSVYDGLDDSSSLLGKFCGTNYTSPITSTGHTMYIEFVTDKTIQLRGFRASYTIQ</sequence>
<feature type="disulfide bond" evidence="12">
    <location>
        <begin position="98"/>
        <end position="101"/>
    </location>
</feature>
<keyword evidence="2 13" id="KW-0645">Protease</keyword>